<comment type="caution">
    <text evidence="1">The sequence shown here is derived from an EMBL/GenBank/DDBJ whole genome shotgun (WGS) entry which is preliminary data.</text>
</comment>
<reference evidence="1 2" key="1">
    <citation type="journal article" date="2019" name="Nat. Ecol. Evol.">
        <title>Megaphylogeny resolves global patterns of mushroom evolution.</title>
        <authorList>
            <person name="Varga T."/>
            <person name="Krizsan K."/>
            <person name="Foldi C."/>
            <person name="Dima B."/>
            <person name="Sanchez-Garcia M."/>
            <person name="Sanchez-Ramirez S."/>
            <person name="Szollosi G.J."/>
            <person name="Szarkandi J.G."/>
            <person name="Papp V."/>
            <person name="Albert L."/>
            <person name="Andreopoulos W."/>
            <person name="Angelini C."/>
            <person name="Antonin V."/>
            <person name="Barry K.W."/>
            <person name="Bougher N.L."/>
            <person name="Buchanan P."/>
            <person name="Buyck B."/>
            <person name="Bense V."/>
            <person name="Catcheside P."/>
            <person name="Chovatia M."/>
            <person name="Cooper J."/>
            <person name="Damon W."/>
            <person name="Desjardin D."/>
            <person name="Finy P."/>
            <person name="Geml J."/>
            <person name="Haridas S."/>
            <person name="Hughes K."/>
            <person name="Justo A."/>
            <person name="Karasinski D."/>
            <person name="Kautmanova I."/>
            <person name="Kiss B."/>
            <person name="Kocsube S."/>
            <person name="Kotiranta H."/>
            <person name="LaButti K.M."/>
            <person name="Lechner B.E."/>
            <person name="Liimatainen K."/>
            <person name="Lipzen A."/>
            <person name="Lukacs Z."/>
            <person name="Mihaltcheva S."/>
            <person name="Morgado L.N."/>
            <person name="Niskanen T."/>
            <person name="Noordeloos M.E."/>
            <person name="Ohm R.A."/>
            <person name="Ortiz-Santana B."/>
            <person name="Ovrebo C."/>
            <person name="Racz N."/>
            <person name="Riley R."/>
            <person name="Savchenko A."/>
            <person name="Shiryaev A."/>
            <person name="Soop K."/>
            <person name="Spirin V."/>
            <person name="Szebenyi C."/>
            <person name="Tomsovsky M."/>
            <person name="Tulloss R.E."/>
            <person name="Uehling J."/>
            <person name="Grigoriev I.V."/>
            <person name="Vagvolgyi C."/>
            <person name="Papp T."/>
            <person name="Martin F.M."/>
            <person name="Miettinen O."/>
            <person name="Hibbett D.S."/>
            <person name="Nagy L.G."/>
        </authorList>
    </citation>
    <scope>NUCLEOTIDE SEQUENCE [LARGE SCALE GENOMIC DNA]</scope>
    <source>
        <strain evidence="1 2">FP101781</strain>
    </source>
</reference>
<dbReference type="Proteomes" id="UP000298030">
    <property type="component" value="Unassembled WGS sequence"/>
</dbReference>
<proteinExistence type="predicted"/>
<dbReference type="AlphaFoldDB" id="A0A4Y7SPP7"/>
<organism evidence="1 2">
    <name type="scientific">Coprinellus micaceus</name>
    <name type="common">Glistening ink-cap mushroom</name>
    <name type="synonym">Coprinus micaceus</name>
    <dbReference type="NCBI Taxonomy" id="71717"/>
    <lineage>
        <taxon>Eukaryota</taxon>
        <taxon>Fungi</taxon>
        <taxon>Dikarya</taxon>
        <taxon>Basidiomycota</taxon>
        <taxon>Agaricomycotina</taxon>
        <taxon>Agaricomycetes</taxon>
        <taxon>Agaricomycetidae</taxon>
        <taxon>Agaricales</taxon>
        <taxon>Agaricineae</taxon>
        <taxon>Psathyrellaceae</taxon>
        <taxon>Coprinellus</taxon>
    </lineage>
</organism>
<dbReference type="EMBL" id="QPFP01000080">
    <property type="protein sequence ID" value="TEB23219.1"/>
    <property type="molecule type" value="Genomic_DNA"/>
</dbReference>
<gene>
    <name evidence="1" type="ORF">FA13DRAFT_1452018</name>
</gene>
<evidence type="ECO:0000313" key="1">
    <source>
        <dbReference type="EMBL" id="TEB23219.1"/>
    </source>
</evidence>
<name>A0A4Y7SPP7_COPMI</name>
<accession>A0A4Y7SPP7</accession>
<protein>
    <submittedName>
        <fullName evidence="1">Uncharacterized protein</fullName>
    </submittedName>
</protein>
<sequence>MQNFQNISTIAVRNFDGAGHTSYTKASIQLRYTLSEQGSNGWTGDFFHLPEVTLEFTHHPLSLTDIFASITSNFDLTPAQSLEIFRCGDIPPEMLLQVFCRLPNLDRINLSLTPVHGFFGVMGRDPAKEDREGVSKPYFPALIYIDLTSIDFGSGPMSKEDAIISICSALNQRPAQHFVEEVRLHHCENFGADKFELFCNLVNPAIDVYWSGGKVESVGEGEETNV</sequence>
<keyword evidence="2" id="KW-1185">Reference proteome</keyword>
<evidence type="ECO:0000313" key="2">
    <source>
        <dbReference type="Proteomes" id="UP000298030"/>
    </source>
</evidence>